<accession>A0A1B7MK53</accession>
<dbReference type="PANTHER" id="PTHR33096:SF1">
    <property type="entry name" value="CXC1-LIKE CYSTEINE CLUSTER ASSOCIATED WITH KDZ TRANSPOSASES DOMAIN-CONTAINING PROTEIN"/>
    <property type="match status" value="1"/>
</dbReference>
<feature type="non-terminal residue" evidence="1">
    <location>
        <position position="1"/>
    </location>
</feature>
<gene>
    <name evidence="1" type="ORF">K503DRAFT_661819</name>
</gene>
<dbReference type="EMBL" id="KV448869">
    <property type="protein sequence ID" value="OAX32967.1"/>
    <property type="molecule type" value="Genomic_DNA"/>
</dbReference>
<dbReference type="STRING" id="1314800.A0A1B7MK53"/>
<dbReference type="Proteomes" id="UP000092154">
    <property type="component" value="Unassembled WGS sequence"/>
</dbReference>
<evidence type="ECO:0000313" key="1">
    <source>
        <dbReference type="EMBL" id="OAX32967.1"/>
    </source>
</evidence>
<dbReference type="Pfam" id="PF18758">
    <property type="entry name" value="KDZ"/>
    <property type="match status" value="1"/>
</dbReference>
<feature type="non-terminal residue" evidence="1">
    <location>
        <position position="227"/>
    </location>
</feature>
<dbReference type="OrthoDB" id="2666777at2759"/>
<evidence type="ECO:0008006" key="3">
    <source>
        <dbReference type="Google" id="ProtNLM"/>
    </source>
</evidence>
<name>A0A1B7MK53_9AGAM</name>
<dbReference type="AlphaFoldDB" id="A0A1B7MK53"/>
<dbReference type="InterPro" id="IPR040521">
    <property type="entry name" value="KDZ"/>
</dbReference>
<protein>
    <recommendedName>
        <fullName evidence="3">CxC1-like cysteine cluster associated with KDZ transposases domain-containing protein</fullName>
    </recommendedName>
</protein>
<reference evidence="1 2" key="1">
    <citation type="submission" date="2016-06" db="EMBL/GenBank/DDBJ databases">
        <title>Comparative genomics of the ectomycorrhizal sister species Rhizopogon vinicolor and Rhizopogon vesiculosus (Basidiomycota: Boletales) reveals a divergence of the mating type B locus.</title>
        <authorList>
            <consortium name="DOE Joint Genome Institute"/>
            <person name="Mujic A.B."/>
            <person name="Kuo A."/>
            <person name="Tritt A."/>
            <person name="Lipzen A."/>
            <person name="Chen C."/>
            <person name="Johnson J."/>
            <person name="Sharma A."/>
            <person name="Barry K."/>
            <person name="Grigoriev I.V."/>
            <person name="Spatafora J.W."/>
        </authorList>
    </citation>
    <scope>NUCLEOTIDE SEQUENCE [LARGE SCALE GENOMIC DNA]</scope>
    <source>
        <strain evidence="1 2">AM-OR11-026</strain>
    </source>
</reference>
<dbReference type="InParanoid" id="A0A1B7MK53"/>
<sequence>VLEFVRLLFVRQSPNQTAWCDAVETFPDGMGYKLTLKNTLQCCFSNAFHWYQALIVLGWEHIATLITDAQKDSTTQPTEYLRSRCPLCFGGNDWQNGTRASPSMPDIIVCLDACFTQKRSTNPCCADTRASRTEPEDDRYEEGMHVPVSVLDGCGESFVATGKKWEKESTRFFTDTGLMALLCRHDCVLWIVNLTSAGEKQHYALTLLDRLFKHLPRQMTVGLLYDI</sequence>
<organism evidence="1 2">
    <name type="scientific">Rhizopogon vinicolor AM-OR11-026</name>
    <dbReference type="NCBI Taxonomy" id="1314800"/>
    <lineage>
        <taxon>Eukaryota</taxon>
        <taxon>Fungi</taxon>
        <taxon>Dikarya</taxon>
        <taxon>Basidiomycota</taxon>
        <taxon>Agaricomycotina</taxon>
        <taxon>Agaricomycetes</taxon>
        <taxon>Agaricomycetidae</taxon>
        <taxon>Boletales</taxon>
        <taxon>Suillineae</taxon>
        <taxon>Rhizopogonaceae</taxon>
        <taxon>Rhizopogon</taxon>
    </lineage>
</organism>
<keyword evidence="2" id="KW-1185">Reference proteome</keyword>
<dbReference type="PANTHER" id="PTHR33096">
    <property type="entry name" value="CXC2 DOMAIN-CONTAINING PROTEIN"/>
    <property type="match status" value="1"/>
</dbReference>
<proteinExistence type="predicted"/>
<evidence type="ECO:0000313" key="2">
    <source>
        <dbReference type="Proteomes" id="UP000092154"/>
    </source>
</evidence>